<dbReference type="GO" id="GO:0022857">
    <property type="term" value="F:transmembrane transporter activity"/>
    <property type="evidence" value="ECO:0007669"/>
    <property type="project" value="TreeGrafter"/>
</dbReference>
<feature type="transmembrane region" description="Helical" evidence="6">
    <location>
        <begin position="208"/>
        <end position="230"/>
    </location>
</feature>
<dbReference type="Gene3D" id="1.20.1250.20">
    <property type="entry name" value="MFS general substrate transporter like domains"/>
    <property type="match status" value="1"/>
</dbReference>
<proteinExistence type="predicted"/>
<dbReference type="PANTHER" id="PTHR43791">
    <property type="entry name" value="PERMEASE-RELATED"/>
    <property type="match status" value="1"/>
</dbReference>
<keyword evidence="4 6" id="KW-1133">Transmembrane helix</keyword>
<dbReference type="RefSeq" id="XP_018734030.1">
    <property type="nucleotide sequence ID" value="XM_018881437.1"/>
</dbReference>
<dbReference type="GO" id="GO:0016020">
    <property type="term" value="C:membrane"/>
    <property type="evidence" value="ECO:0007669"/>
    <property type="project" value="UniProtKB-SubCell"/>
</dbReference>
<dbReference type="KEGG" id="slb:AWJ20_4373"/>
<dbReference type="PANTHER" id="PTHR43791:SF26">
    <property type="entry name" value="ALLANTOATE TRANSPORTER, PUTATIVE (AFU_ORTHOLOGUE AFUA_5G09470)-RELATED"/>
    <property type="match status" value="1"/>
</dbReference>
<keyword evidence="2" id="KW-0813">Transport</keyword>
<dbReference type="AlphaFoldDB" id="A0A167CDK7"/>
<evidence type="ECO:0000256" key="5">
    <source>
        <dbReference type="ARBA" id="ARBA00023136"/>
    </source>
</evidence>
<evidence type="ECO:0000256" key="6">
    <source>
        <dbReference type="SAM" id="Phobius"/>
    </source>
</evidence>
<reference evidence="7 8" key="1">
    <citation type="submission" date="2016-02" db="EMBL/GenBank/DDBJ databases">
        <title>Complete genome sequence and transcriptome regulation of the pentose utilising yeast Sugiyamaella lignohabitans.</title>
        <authorList>
            <person name="Bellasio M."/>
            <person name="Peymann A."/>
            <person name="Valli M."/>
            <person name="Sipitzky M."/>
            <person name="Graf A."/>
            <person name="Sauer M."/>
            <person name="Marx H."/>
            <person name="Mattanovich D."/>
        </authorList>
    </citation>
    <scope>NUCLEOTIDE SEQUENCE [LARGE SCALE GENOMIC DNA]</scope>
    <source>
        <strain evidence="7 8">CBS 10342</strain>
    </source>
</reference>
<accession>A0A167CDK7</accession>
<feature type="transmembrane region" description="Helical" evidence="6">
    <location>
        <begin position="87"/>
        <end position="106"/>
    </location>
</feature>
<organism evidence="7 8">
    <name type="scientific">Sugiyamaella lignohabitans</name>
    <dbReference type="NCBI Taxonomy" id="796027"/>
    <lineage>
        <taxon>Eukaryota</taxon>
        <taxon>Fungi</taxon>
        <taxon>Dikarya</taxon>
        <taxon>Ascomycota</taxon>
        <taxon>Saccharomycotina</taxon>
        <taxon>Dipodascomycetes</taxon>
        <taxon>Dipodascales</taxon>
        <taxon>Trichomonascaceae</taxon>
        <taxon>Sugiyamaella</taxon>
    </lineage>
</organism>
<evidence type="ECO:0000256" key="2">
    <source>
        <dbReference type="ARBA" id="ARBA00022448"/>
    </source>
</evidence>
<gene>
    <name evidence="7" type="primary">THI73</name>
    <name evidence="7" type="ORF">AWJ20_4373</name>
</gene>
<dbReference type="EMBL" id="CP014500">
    <property type="protein sequence ID" value="ANB11553.1"/>
    <property type="molecule type" value="Genomic_DNA"/>
</dbReference>
<dbReference type="InterPro" id="IPR036259">
    <property type="entry name" value="MFS_trans_sf"/>
</dbReference>
<feature type="transmembrane region" description="Helical" evidence="6">
    <location>
        <begin position="141"/>
        <end position="163"/>
    </location>
</feature>
<dbReference type="OrthoDB" id="4454541at2759"/>
<feature type="transmembrane region" description="Helical" evidence="6">
    <location>
        <begin position="175"/>
        <end position="196"/>
    </location>
</feature>
<dbReference type="Proteomes" id="UP000189580">
    <property type="component" value="Chromosome c"/>
</dbReference>
<feature type="transmembrane region" description="Helical" evidence="6">
    <location>
        <begin position="115"/>
        <end position="135"/>
    </location>
</feature>
<dbReference type="GeneID" id="30036498"/>
<protein>
    <submittedName>
        <fullName evidence="7">Thi73p</fullName>
    </submittedName>
</protein>
<keyword evidence="5 6" id="KW-0472">Membrane</keyword>
<evidence type="ECO:0000256" key="4">
    <source>
        <dbReference type="ARBA" id="ARBA00022989"/>
    </source>
</evidence>
<sequence length="268" mass="30197">MLPNSPVDNKIFTEREKQIIIFRLKDNLTGIETKVFKWSQVKEVFFDPKTYFFFLISFFGNIPNGGLSNFGTLIIQGFGFSTLVTTLMQIPNGAVISGSILLAVFLNNRFKNRRVLFAVLFIIPNIVGAFGLYFIHDSHRIGRLICYYLTGPYNAAFVLLLSVTTANTAGHTKKVMTNAILFMGVCVGNIAGPFFYKTDQAPKYPLGMGSLIFSNISEAVLIAVLGLHLYRQNKKRDRDYPAQELDHDGTGAFLDLTDIQNKNFRYIY</sequence>
<feature type="transmembrane region" description="Helical" evidence="6">
    <location>
        <begin position="51"/>
        <end position="75"/>
    </location>
</feature>
<evidence type="ECO:0000256" key="1">
    <source>
        <dbReference type="ARBA" id="ARBA00004141"/>
    </source>
</evidence>
<comment type="subcellular location">
    <subcellularLocation>
        <location evidence="1">Membrane</location>
        <topology evidence="1">Multi-pass membrane protein</topology>
    </subcellularLocation>
</comment>
<keyword evidence="8" id="KW-1185">Reference proteome</keyword>
<dbReference type="SUPFAM" id="SSF103473">
    <property type="entry name" value="MFS general substrate transporter"/>
    <property type="match status" value="1"/>
</dbReference>
<evidence type="ECO:0000313" key="7">
    <source>
        <dbReference type="EMBL" id="ANB11553.1"/>
    </source>
</evidence>
<evidence type="ECO:0000256" key="3">
    <source>
        <dbReference type="ARBA" id="ARBA00022692"/>
    </source>
</evidence>
<evidence type="ECO:0000313" key="8">
    <source>
        <dbReference type="Proteomes" id="UP000189580"/>
    </source>
</evidence>
<keyword evidence="3 6" id="KW-0812">Transmembrane</keyword>
<name>A0A167CDK7_9ASCO</name>